<feature type="coiled-coil region" evidence="1">
    <location>
        <begin position="919"/>
        <end position="956"/>
    </location>
</feature>
<feature type="coiled-coil region" evidence="1">
    <location>
        <begin position="323"/>
        <end position="372"/>
    </location>
</feature>
<gene>
    <name evidence="2" type="ORF">OTI717_LOCUS9993</name>
</gene>
<sequence>MESSANTSNMQYQFNNIQELLTVQLEKVRQQSPESFSKLIYTLPAISDHIEYQLEQYLEQEQKDHNGERIILIPYSLSDSHWTGILIDFQSDDQILRAEYINPVNGFDVIPDRLQKQFAKVYPFAVLRSRNLLKHHDQRFSATLTVKNLLEALKYEQYPNFNPKSHQSHNSTRDENKTMAYSTENTSLKWVEEDTTIVTSTIHGPNEGKANTDEIVFFSSSSDHESKLLDLQEKLNSGLTKINLETADELPREIKDTEDRIQKFQQQGRQEKAREEMEFLRELQELKDLSDKITEMTSNASVSSIAQESELRELREKLNSGLLKINLQNLDQLEEEIKDKEERIQKLQRQGRQEKAQEEMEFLRELQELKDLSDKITEMTSNASVSSTAHESELRETGSGKSTTIQFLAGATMRKIQVKVGPEKYLDHITAVGCFKNPELNNVTSSPLQKSETRCIAPVTTQLRDVLGTHESGEMIFCDAPGFGDTTGPEVDIANSIGVIEAIKGTKSVKLLALSSYKSLGDRGQGIQKLAHILIAMVHGIEDKLDAIFYAFTKYPEETDINALLVNIKTAKVDEDVTFKSDTAFVTVLNDMIDKTEDDAFKIEPTREIPKKNGDNALEYMKILVNDMDTLRTIPELETKCAGTYYHTIENIRGYMQQLQGEAEKLVIAIDQQSGITNYRHIARSLARLKNASWIDQISPGIYDNVMRRITEELVQYACQLEDSFMKVDFSLKCPENVSIAKEIVDKIESMQDLERSIPELEKYRNCILQRFLRCTQEAFDRIQKTFNLQDKDLYQIKQKLKELEEIKREYSNLHPARIYLQKQGYSNINMLTNDIEELKVKRKLENDVLLAAQCDMESELRNLNSIVQNYMNLLSSSSTDQDVFQTLSSMIGLDFQNQSSQTDTYLRSLGYSCIESVYEKISDVKKNYRQKLQRIEDQNTELSLLLDRLESIKKEHDLLITTRHSPSEEASFLEGKGFNSYELLDNSIQEITRVINEQGRNQQSYHFNDRLNALTANNALIYIRQCEKVGHDRVRENAIDANENLRKYIREYGIFLKHEIITKFNYMHTVDDEKDPFLYSQDLEMRLQELLSFSRFSYVFECINGAEMIEDFHQKFLEFHRTLSSKMEEYKNPSKIKELRNQVVIAQALTCVDRFCANIFSGNGFAALYRQYQGEIHKECRIAYKTVLDHISKGDYANADMALSDIQDKPLNPRDKA</sequence>
<dbReference type="EMBL" id="CAJOAX010000877">
    <property type="protein sequence ID" value="CAF3662011.1"/>
    <property type="molecule type" value="Genomic_DNA"/>
</dbReference>
<accession>A0A818RTC5</accession>
<reference evidence="2" key="1">
    <citation type="submission" date="2021-02" db="EMBL/GenBank/DDBJ databases">
        <authorList>
            <person name="Nowell W R."/>
        </authorList>
    </citation>
    <scope>NUCLEOTIDE SEQUENCE</scope>
</reference>
<evidence type="ECO:0000313" key="2">
    <source>
        <dbReference type="EMBL" id="CAF3662011.1"/>
    </source>
</evidence>
<evidence type="ECO:0000313" key="3">
    <source>
        <dbReference type="Proteomes" id="UP000663823"/>
    </source>
</evidence>
<comment type="caution">
    <text evidence="2">The sequence shown here is derived from an EMBL/GenBank/DDBJ whole genome shotgun (WGS) entry which is preliminary data.</text>
</comment>
<dbReference type="Proteomes" id="UP000663823">
    <property type="component" value="Unassembled WGS sequence"/>
</dbReference>
<organism evidence="2 3">
    <name type="scientific">Rotaria sordida</name>
    <dbReference type="NCBI Taxonomy" id="392033"/>
    <lineage>
        <taxon>Eukaryota</taxon>
        <taxon>Metazoa</taxon>
        <taxon>Spiralia</taxon>
        <taxon>Gnathifera</taxon>
        <taxon>Rotifera</taxon>
        <taxon>Eurotatoria</taxon>
        <taxon>Bdelloidea</taxon>
        <taxon>Philodinida</taxon>
        <taxon>Philodinidae</taxon>
        <taxon>Rotaria</taxon>
    </lineage>
</organism>
<name>A0A818RTC5_9BILA</name>
<feature type="coiled-coil region" evidence="1">
    <location>
        <begin position="247"/>
        <end position="289"/>
    </location>
</feature>
<evidence type="ECO:0000256" key="1">
    <source>
        <dbReference type="SAM" id="Coils"/>
    </source>
</evidence>
<dbReference type="Gene3D" id="3.40.50.300">
    <property type="entry name" value="P-loop containing nucleotide triphosphate hydrolases"/>
    <property type="match status" value="1"/>
</dbReference>
<dbReference type="AlphaFoldDB" id="A0A818RTC5"/>
<proteinExistence type="predicted"/>
<protein>
    <submittedName>
        <fullName evidence="2">Uncharacterized protein</fullName>
    </submittedName>
</protein>
<dbReference type="InterPro" id="IPR027417">
    <property type="entry name" value="P-loop_NTPase"/>
</dbReference>
<keyword evidence="1" id="KW-0175">Coiled coil</keyword>